<dbReference type="EC" id="3.1.4.52" evidence="2"/>
<dbReference type="NCBIfam" id="TIGR00229">
    <property type="entry name" value="sensory_box"/>
    <property type="match status" value="1"/>
</dbReference>
<dbReference type="GO" id="GO:0071732">
    <property type="term" value="P:cellular response to nitric oxide"/>
    <property type="evidence" value="ECO:0007669"/>
    <property type="project" value="UniProtKB-ARBA"/>
</dbReference>
<dbReference type="Gene3D" id="3.20.20.450">
    <property type="entry name" value="EAL domain"/>
    <property type="match status" value="1"/>
</dbReference>
<dbReference type="FunFam" id="3.30.70.270:FF:000001">
    <property type="entry name" value="Diguanylate cyclase domain protein"/>
    <property type="match status" value="1"/>
</dbReference>
<proteinExistence type="predicted"/>
<dbReference type="InterPro" id="IPR001610">
    <property type="entry name" value="PAC"/>
</dbReference>
<reference evidence="8 9" key="1">
    <citation type="submission" date="2006-02" db="EMBL/GenBank/DDBJ databases">
        <authorList>
            <person name="Pinhassi J."/>
            <person name="Pedros-Alio C."/>
            <person name="Ferriera S."/>
            <person name="Johnson J."/>
            <person name="Kravitz S."/>
            <person name="Halpern A."/>
            <person name="Remington K."/>
            <person name="Beeson K."/>
            <person name="Tran B."/>
            <person name="Rogers Y.-H."/>
            <person name="Friedman R."/>
            <person name="Venter J.C."/>
        </authorList>
    </citation>
    <scope>NUCLEOTIDE SEQUENCE [LARGE SCALE GENOMIC DNA]</scope>
    <source>
        <strain evidence="8 9">MED92</strain>
    </source>
</reference>
<dbReference type="InterPro" id="IPR001633">
    <property type="entry name" value="EAL_dom"/>
</dbReference>
<dbReference type="OrthoDB" id="9816034at2"/>
<feature type="domain" description="PAC" evidence="5">
    <location>
        <begin position="108"/>
        <end position="160"/>
    </location>
</feature>
<evidence type="ECO:0000259" key="7">
    <source>
        <dbReference type="PROSITE" id="PS50887"/>
    </source>
</evidence>
<protein>
    <recommendedName>
        <fullName evidence="2">cyclic-guanylate-specific phosphodiesterase</fullName>
        <ecNumber evidence="2">3.1.4.52</ecNumber>
    </recommendedName>
</protein>
<evidence type="ECO:0000256" key="1">
    <source>
        <dbReference type="ARBA" id="ARBA00001946"/>
    </source>
</evidence>
<dbReference type="InterPro" id="IPR000700">
    <property type="entry name" value="PAS-assoc_C"/>
</dbReference>
<dbReference type="PANTHER" id="PTHR44757:SF2">
    <property type="entry name" value="BIOFILM ARCHITECTURE MAINTENANCE PROTEIN MBAA"/>
    <property type="match status" value="1"/>
</dbReference>
<comment type="caution">
    <text evidence="8">The sequence shown here is derived from an EMBL/GenBank/DDBJ whole genome shotgun (WGS) entry which is preliminary data.</text>
</comment>
<dbReference type="CDD" id="cd01949">
    <property type="entry name" value="GGDEF"/>
    <property type="match status" value="1"/>
</dbReference>
<accession>A0A7U8C8W0</accession>
<dbReference type="InterPro" id="IPR052155">
    <property type="entry name" value="Biofilm_reg_signaling"/>
</dbReference>
<dbReference type="SUPFAM" id="SSF55073">
    <property type="entry name" value="Nucleotide cyclase"/>
    <property type="match status" value="1"/>
</dbReference>
<dbReference type="Gene3D" id="3.30.450.20">
    <property type="entry name" value="PAS domain"/>
    <property type="match status" value="1"/>
</dbReference>
<sequence>MSERIAELEAENALLKQRVIGLSKAEKVLRETEARYALAMQGANEGLWDWDPVSKELYLSARLLRTIGMGKDTFKTTSNEWLSWVHEEDREHYQQVLCHHLKGETEYFRCEYRVQNSSGGYVWVLAHGMALRNDQNIAYRMVGSIGDITEQKEYQDKLLHQATYDHLTGLPNRALALDRLSVAISRSRRNKTSVGLLFVDLDNFKKINDTLGHEVGDLHLKEISNRLGYCFREEDTIARLGGDEFLVILPDLDSPKQVEEVCERILATAMQPVTINGYEFSTSASIGVTIYPDDGYEPSGLLRNADAAMYQAKAQGKDTFCFFTPEMDQETVRKFTMESYLRQALSKDQLSLHYQSIVSASSGDVVGAEALLRWHCPEYGQVPPDQFIPLAEESGLIVTIGDWVLETACLQAAEWMATACVPFKIAVNVSYPQFRDGHIVSTVEKVLKKSGLPAQCLELELTERLLMEDERGCAEALKKLSAMGVQLSIDDFGTGFSALNYLQRFPVNTLKIDRSFVAELDCSKESPALISAIIQMAHALGIEVVGEGVETRQQVNFLTLQTCDYLQGYHFARPVPADQFQLQFSESCYLGAYI</sequence>
<comment type="catalytic activity">
    <reaction evidence="4">
        <text>3',3'-c-di-GMP + H2O = 5'-phosphoguanylyl(3'-&gt;5')guanosine + H(+)</text>
        <dbReference type="Rhea" id="RHEA:24902"/>
        <dbReference type="ChEBI" id="CHEBI:15377"/>
        <dbReference type="ChEBI" id="CHEBI:15378"/>
        <dbReference type="ChEBI" id="CHEBI:58754"/>
        <dbReference type="ChEBI" id="CHEBI:58805"/>
        <dbReference type="EC" id="3.1.4.52"/>
    </reaction>
    <physiologicalReaction direction="left-to-right" evidence="4">
        <dbReference type="Rhea" id="RHEA:24903"/>
    </physiologicalReaction>
</comment>
<dbReference type="Gene3D" id="3.30.70.270">
    <property type="match status" value="1"/>
</dbReference>
<dbReference type="Pfam" id="PF08447">
    <property type="entry name" value="PAS_3"/>
    <property type="match status" value="1"/>
</dbReference>
<dbReference type="NCBIfam" id="TIGR00254">
    <property type="entry name" value="GGDEF"/>
    <property type="match status" value="1"/>
</dbReference>
<dbReference type="PROSITE" id="PS50887">
    <property type="entry name" value="GGDEF"/>
    <property type="match status" value="1"/>
</dbReference>
<evidence type="ECO:0000313" key="9">
    <source>
        <dbReference type="Proteomes" id="UP000002171"/>
    </source>
</evidence>
<dbReference type="PROSITE" id="PS50113">
    <property type="entry name" value="PAC"/>
    <property type="match status" value="1"/>
</dbReference>
<evidence type="ECO:0000256" key="2">
    <source>
        <dbReference type="ARBA" id="ARBA00012282"/>
    </source>
</evidence>
<dbReference type="FunFam" id="3.20.20.450:FF:000001">
    <property type="entry name" value="Cyclic di-GMP phosphodiesterase yahA"/>
    <property type="match status" value="1"/>
</dbReference>
<dbReference type="SMART" id="SM00086">
    <property type="entry name" value="PAC"/>
    <property type="match status" value="1"/>
</dbReference>
<dbReference type="EMBL" id="AAOW01000002">
    <property type="protein sequence ID" value="EAR62716.1"/>
    <property type="molecule type" value="Genomic_DNA"/>
</dbReference>
<evidence type="ECO:0000259" key="5">
    <source>
        <dbReference type="PROSITE" id="PS50113"/>
    </source>
</evidence>
<dbReference type="CDD" id="cd01948">
    <property type="entry name" value="EAL"/>
    <property type="match status" value="1"/>
</dbReference>
<dbReference type="PANTHER" id="PTHR44757">
    <property type="entry name" value="DIGUANYLATE CYCLASE DGCP"/>
    <property type="match status" value="1"/>
</dbReference>
<feature type="domain" description="EAL" evidence="6">
    <location>
        <begin position="334"/>
        <end position="588"/>
    </location>
</feature>
<evidence type="ECO:0000313" key="8">
    <source>
        <dbReference type="EMBL" id="EAR62716.1"/>
    </source>
</evidence>
<evidence type="ECO:0000256" key="3">
    <source>
        <dbReference type="ARBA" id="ARBA00022636"/>
    </source>
</evidence>
<comment type="cofactor">
    <cofactor evidence="1">
        <name>Mg(2+)</name>
        <dbReference type="ChEBI" id="CHEBI:18420"/>
    </cofactor>
</comment>
<dbReference type="InterPro" id="IPR035919">
    <property type="entry name" value="EAL_sf"/>
</dbReference>
<keyword evidence="9" id="KW-1185">Reference proteome</keyword>
<dbReference type="SMART" id="SM00267">
    <property type="entry name" value="GGDEF"/>
    <property type="match status" value="1"/>
</dbReference>
<dbReference type="SUPFAM" id="SSF55785">
    <property type="entry name" value="PYP-like sensor domain (PAS domain)"/>
    <property type="match status" value="1"/>
</dbReference>
<dbReference type="GO" id="GO:0071111">
    <property type="term" value="F:cyclic-guanylate-specific phosphodiesterase activity"/>
    <property type="evidence" value="ECO:0007669"/>
    <property type="project" value="UniProtKB-EC"/>
</dbReference>
<dbReference type="InterPro" id="IPR043128">
    <property type="entry name" value="Rev_trsase/Diguanyl_cyclase"/>
</dbReference>
<keyword evidence="3" id="KW-0973">c-di-GMP</keyword>
<evidence type="ECO:0000256" key="4">
    <source>
        <dbReference type="ARBA" id="ARBA00051114"/>
    </source>
</evidence>
<dbReference type="InterPro" id="IPR000160">
    <property type="entry name" value="GGDEF_dom"/>
</dbReference>
<evidence type="ECO:0000259" key="6">
    <source>
        <dbReference type="PROSITE" id="PS50883"/>
    </source>
</evidence>
<dbReference type="SMART" id="SM00052">
    <property type="entry name" value="EAL"/>
    <property type="match status" value="1"/>
</dbReference>
<dbReference type="InterPro" id="IPR029787">
    <property type="entry name" value="Nucleotide_cyclase"/>
</dbReference>
<dbReference type="Proteomes" id="UP000002171">
    <property type="component" value="Unassembled WGS sequence"/>
</dbReference>
<dbReference type="Pfam" id="PF00990">
    <property type="entry name" value="GGDEF"/>
    <property type="match status" value="1"/>
</dbReference>
<dbReference type="RefSeq" id="WP_007021734.1">
    <property type="nucleotide sequence ID" value="NZ_CH724126.1"/>
</dbReference>
<dbReference type="CDD" id="cd00130">
    <property type="entry name" value="PAS"/>
    <property type="match status" value="1"/>
</dbReference>
<feature type="domain" description="GGDEF" evidence="7">
    <location>
        <begin position="192"/>
        <end position="325"/>
    </location>
</feature>
<dbReference type="InterPro" id="IPR000014">
    <property type="entry name" value="PAS"/>
</dbReference>
<dbReference type="Pfam" id="PF00563">
    <property type="entry name" value="EAL"/>
    <property type="match status" value="1"/>
</dbReference>
<dbReference type="PROSITE" id="PS50883">
    <property type="entry name" value="EAL"/>
    <property type="match status" value="1"/>
</dbReference>
<dbReference type="InterPro" id="IPR035965">
    <property type="entry name" value="PAS-like_dom_sf"/>
</dbReference>
<dbReference type="InterPro" id="IPR013655">
    <property type="entry name" value="PAS_fold_3"/>
</dbReference>
<name>A0A7U8C8W0_NEPCE</name>
<dbReference type="AlphaFoldDB" id="A0A7U8C8W0"/>
<organism evidence="8 9">
    <name type="scientific">Neptuniibacter caesariensis</name>
    <dbReference type="NCBI Taxonomy" id="207954"/>
    <lineage>
        <taxon>Bacteria</taxon>
        <taxon>Pseudomonadati</taxon>
        <taxon>Pseudomonadota</taxon>
        <taxon>Gammaproteobacteria</taxon>
        <taxon>Oceanospirillales</taxon>
        <taxon>Oceanospirillaceae</taxon>
        <taxon>Neptuniibacter</taxon>
    </lineage>
</organism>
<dbReference type="SUPFAM" id="SSF141868">
    <property type="entry name" value="EAL domain-like"/>
    <property type="match status" value="1"/>
</dbReference>
<gene>
    <name evidence="8" type="ORF">MED92_06343</name>
</gene>